<dbReference type="InterPro" id="IPR007922">
    <property type="entry name" value="DciA-like"/>
</dbReference>
<dbReference type="Proteomes" id="UP001597058">
    <property type="component" value="Unassembled WGS sequence"/>
</dbReference>
<feature type="compositionally biased region" description="Basic and acidic residues" evidence="1">
    <location>
        <begin position="27"/>
        <end position="46"/>
    </location>
</feature>
<dbReference type="RefSeq" id="WP_381328789.1">
    <property type="nucleotide sequence ID" value="NZ_JBHTMM010000033.1"/>
</dbReference>
<name>A0ABW3XHK2_9ACTN</name>
<dbReference type="EMBL" id="JBHTMM010000033">
    <property type="protein sequence ID" value="MFD1309089.1"/>
    <property type="molecule type" value="Genomic_DNA"/>
</dbReference>
<reference evidence="3" key="1">
    <citation type="journal article" date="2019" name="Int. J. Syst. Evol. Microbiol.">
        <title>The Global Catalogue of Microorganisms (GCM) 10K type strain sequencing project: providing services to taxonomists for standard genome sequencing and annotation.</title>
        <authorList>
            <consortium name="The Broad Institute Genomics Platform"/>
            <consortium name="The Broad Institute Genome Sequencing Center for Infectious Disease"/>
            <person name="Wu L."/>
            <person name="Ma J."/>
        </authorList>
    </citation>
    <scope>NUCLEOTIDE SEQUENCE [LARGE SCALE GENOMIC DNA]</scope>
    <source>
        <strain evidence="3">CGMCC 4.7020</strain>
    </source>
</reference>
<evidence type="ECO:0000256" key="1">
    <source>
        <dbReference type="SAM" id="MobiDB-lite"/>
    </source>
</evidence>
<sequence length="266" mass="28807">MTNTPQASGADLARQALAAARAAAKTRPTEPARKTRRTVRESRTGGRDPLGLGGVLERLTADQGWADNLGGGNILDQWTTLCPQYADTVQPIAYDPDRGRLDLRPTTYAYASQLRLLGGQLAKQINDKMGRPVVRTIRVLPVGAINQTTHTAATAGGQETPAPQQPVRTRETASPGYRTTLEAHQDAKPDARTISPHISDAIDRQNRILADPRNREPETAFTDAVAELERLTAPTAVDRAEQIRLAAIARKRAGDTAEPRRAFDVA</sequence>
<gene>
    <name evidence="2" type="ORF">ACFQ5X_24930</name>
</gene>
<dbReference type="Pfam" id="PF05258">
    <property type="entry name" value="DciA"/>
    <property type="match status" value="1"/>
</dbReference>
<accession>A0ABW3XHK2</accession>
<feature type="region of interest" description="Disordered" evidence="1">
    <location>
        <begin position="149"/>
        <end position="173"/>
    </location>
</feature>
<feature type="region of interest" description="Disordered" evidence="1">
    <location>
        <begin position="20"/>
        <end position="53"/>
    </location>
</feature>
<keyword evidence="3" id="KW-1185">Reference proteome</keyword>
<evidence type="ECO:0000313" key="2">
    <source>
        <dbReference type="EMBL" id="MFD1309089.1"/>
    </source>
</evidence>
<comment type="caution">
    <text evidence="2">The sequence shown here is derived from an EMBL/GenBank/DDBJ whole genome shotgun (WGS) entry which is preliminary data.</text>
</comment>
<proteinExistence type="predicted"/>
<protein>
    <submittedName>
        <fullName evidence="2">DciA family protein</fullName>
    </submittedName>
</protein>
<organism evidence="2 3">
    <name type="scientific">Streptomyces kaempferi</name>
    <dbReference type="NCBI Taxonomy" id="333725"/>
    <lineage>
        <taxon>Bacteria</taxon>
        <taxon>Bacillati</taxon>
        <taxon>Actinomycetota</taxon>
        <taxon>Actinomycetes</taxon>
        <taxon>Kitasatosporales</taxon>
        <taxon>Streptomycetaceae</taxon>
        <taxon>Streptomyces</taxon>
    </lineage>
</organism>
<evidence type="ECO:0000313" key="3">
    <source>
        <dbReference type="Proteomes" id="UP001597058"/>
    </source>
</evidence>